<gene>
    <name evidence="1" type="ORF">BJY01DRAFT_238189</name>
</gene>
<sequence>MELFKIPRDIWLSIKGFLTPADVENILETGSIIWEQIFKDNSWLEYALTFDRCSPALIGHNMSAYRLRKPSSRLYLTLIIQDHSGDLRYKSEKFFAALQDNWVYDQAKHEVHLSGITLNVYDVINSHDTVYLPLEEIFTNTRKGVHSEYCYYKYPAIRDLWSSDIMKWDPDHRTQPHATPGWWNGPVCKGRDMKRGCRLTLLEGDIKKTYVILPSRLKRKLWARMA</sequence>
<protein>
    <recommendedName>
        <fullName evidence="3">F-box domain-containing protein</fullName>
    </recommendedName>
</protein>
<dbReference type="Proteomes" id="UP001610446">
    <property type="component" value="Unassembled WGS sequence"/>
</dbReference>
<accession>A0ABR4J9H9</accession>
<reference evidence="1 2" key="1">
    <citation type="submission" date="2024-07" db="EMBL/GenBank/DDBJ databases">
        <title>Section-level genome sequencing and comparative genomics of Aspergillus sections Usti and Cavernicolus.</title>
        <authorList>
            <consortium name="Lawrence Berkeley National Laboratory"/>
            <person name="Nybo J.L."/>
            <person name="Vesth T.C."/>
            <person name="Theobald S."/>
            <person name="Frisvad J.C."/>
            <person name="Larsen T.O."/>
            <person name="Kjaerboelling I."/>
            <person name="Rothschild-Mancinelli K."/>
            <person name="Lyhne E.K."/>
            <person name="Kogle M.E."/>
            <person name="Barry K."/>
            <person name="Clum A."/>
            <person name="Na H."/>
            <person name="Ledsgaard L."/>
            <person name="Lin J."/>
            <person name="Lipzen A."/>
            <person name="Kuo A."/>
            <person name="Riley R."/>
            <person name="Mondo S."/>
            <person name="Labutti K."/>
            <person name="Haridas S."/>
            <person name="Pangalinan J."/>
            <person name="Salamov A.A."/>
            <person name="Simmons B.A."/>
            <person name="Magnuson J.K."/>
            <person name="Chen J."/>
            <person name="Drula E."/>
            <person name="Henrissat B."/>
            <person name="Wiebenga A."/>
            <person name="Lubbers R.J."/>
            <person name="Gomes A.C."/>
            <person name="Makela M.R."/>
            <person name="Stajich J."/>
            <person name="Grigoriev I.V."/>
            <person name="Mortensen U.H."/>
            <person name="De Vries R.P."/>
            <person name="Baker S.E."/>
            <person name="Andersen M.R."/>
        </authorList>
    </citation>
    <scope>NUCLEOTIDE SEQUENCE [LARGE SCALE GENOMIC DNA]</scope>
    <source>
        <strain evidence="1 2">CBS 123904</strain>
    </source>
</reference>
<comment type="caution">
    <text evidence="1">The sequence shown here is derived from an EMBL/GenBank/DDBJ whole genome shotgun (WGS) entry which is preliminary data.</text>
</comment>
<keyword evidence="2" id="KW-1185">Reference proteome</keyword>
<evidence type="ECO:0008006" key="3">
    <source>
        <dbReference type="Google" id="ProtNLM"/>
    </source>
</evidence>
<dbReference type="EMBL" id="JBFXLU010000175">
    <property type="protein sequence ID" value="KAL2836630.1"/>
    <property type="molecule type" value="Genomic_DNA"/>
</dbReference>
<organism evidence="1 2">
    <name type="scientific">Aspergillus pseudoustus</name>
    <dbReference type="NCBI Taxonomy" id="1810923"/>
    <lineage>
        <taxon>Eukaryota</taxon>
        <taxon>Fungi</taxon>
        <taxon>Dikarya</taxon>
        <taxon>Ascomycota</taxon>
        <taxon>Pezizomycotina</taxon>
        <taxon>Eurotiomycetes</taxon>
        <taxon>Eurotiomycetidae</taxon>
        <taxon>Eurotiales</taxon>
        <taxon>Aspergillaceae</taxon>
        <taxon>Aspergillus</taxon>
        <taxon>Aspergillus subgen. Nidulantes</taxon>
    </lineage>
</organism>
<evidence type="ECO:0000313" key="1">
    <source>
        <dbReference type="EMBL" id="KAL2836630.1"/>
    </source>
</evidence>
<evidence type="ECO:0000313" key="2">
    <source>
        <dbReference type="Proteomes" id="UP001610446"/>
    </source>
</evidence>
<proteinExistence type="predicted"/>
<name>A0ABR4J9H9_9EURO</name>